<dbReference type="EMBL" id="JAZGQO010000011">
    <property type="protein sequence ID" value="KAK6174599.1"/>
    <property type="molecule type" value="Genomic_DNA"/>
</dbReference>
<feature type="chain" id="PRO_5042905656" description="galactosylceramidase" evidence="13">
    <location>
        <begin position="24"/>
        <end position="689"/>
    </location>
</feature>
<comment type="similarity">
    <text evidence="1">Belongs to the glycosyl hydrolase 59 family.</text>
</comment>
<dbReference type="InterPro" id="IPR049162">
    <property type="entry name" value="GH59_C"/>
</dbReference>
<keyword evidence="5" id="KW-0746">Sphingolipid metabolism</keyword>
<dbReference type="Gene3D" id="2.60.120.560">
    <property type="entry name" value="Exo-inulinase, domain 1"/>
    <property type="match status" value="1"/>
</dbReference>
<dbReference type="Gene3D" id="3.20.20.80">
    <property type="entry name" value="Glycosidases"/>
    <property type="match status" value="1"/>
</dbReference>
<keyword evidence="6" id="KW-0442">Lipid degradation</keyword>
<keyword evidence="18" id="KW-1185">Reference proteome</keyword>
<feature type="active site" description="Proton donor/acceptor" evidence="12">
    <location>
        <position position="183"/>
    </location>
</feature>
<dbReference type="InterPro" id="IPR035394">
    <property type="entry name" value="Glyco_hydro_59_dom"/>
</dbReference>
<evidence type="ECO:0000256" key="2">
    <source>
        <dbReference type="ARBA" id="ARBA00012657"/>
    </source>
</evidence>
<evidence type="ECO:0000256" key="11">
    <source>
        <dbReference type="ARBA" id="ARBA00033098"/>
    </source>
</evidence>
<evidence type="ECO:0000256" key="4">
    <source>
        <dbReference type="ARBA" id="ARBA00022801"/>
    </source>
</evidence>
<dbReference type="GO" id="GO:0016020">
    <property type="term" value="C:membrane"/>
    <property type="evidence" value="ECO:0007669"/>
    <property type="project" value="GOC"/>
</dbReference>
<accession>A0AAN8PEU2</accession>
<name>A0AAN8PEU2_PATCE</name>
<dbReference type="FunFam" id="3.20.20.70:FF:000091">
    <property type="entry name" value="galactocerebrosidase precursor"/>
    <property type="match status" value="1"/>
</dbReference>
<feature type="domain" description="Glycosyl hydrolase family 59 catalytic" evidence="14">
    <location>
        <begin position="40"/>
        <end position="329"/>
    </location>
</feature>
<evidence type="ECO:0000313" key="17">
    <source>
        <dbReference type="EMBL" id="KAK6174599.1"/>
    </source>
</evidence>
<dbReference type="Pfam" id="PF02057">
    <property type="entry name" value="Glyco_hydro_59"/>
    <property type="match status" value="1"/>
</dbReference>
<evidence type="ECO:0000256" key="9">
    <source>
        <dbReference type="ARBA" id="ARBA00023180"/>
    </source>
</evidence>
<feature type="signal peptide" evidence="13">
    <location>
        <begin position="1"/>
        <end position="23"/>
    </location>
</feature>
<dbReference type="GO" id="GO:0006683">
    <property type="term" value="P:galactosylceramide catabolic process"/>
    <property type="evidence" value="ECO:0007669"/>
    <property type="project" value="InterPro"/>
</dbReference>
<feature type="active site" description="Nucleophile" evidence="12">
    <location>
        <position position="260"/>
    </location>
</feature>
<dbReference type="AlphaFoldDB" id="A0AAN8PEU2"/>
<evidence type="ECO:0000256" key="6">
    <source>
        <dbReference type="ARBA" id="ARBA00022963"/>
    </source>
</evidence>
<dbReference type="GO" id="GO:0005764">
    <property type="term" value="C:lysosome"/>
    <property type="evidence" value="ECO:0007669"/>
    <property type="project" value="TreeGrafter"/>
</dbReference>
<sequence length="689" mass="76244">MRKLLGLQCVILTFVLCILSTLCDRVTYTFDDSVGIGRQFDGIGAISGGGATSKLLVNYPQELRSQILDYLFKPKFGASLQILKVEIGGDAQSTDGTEASHMHNSWDENYGRGYEWWLMVEAKKRNPDIKLYGLPWGFPDWVGDGTRSPYSNPTMTSTYIIKWIKGAKQYYNLTIDYIGIWNEKPYDITYIITLRQMLNTSGLSNVQIVVADDAVWNPVSEDILNNPSLSNAVGYIGCHYPNTHSTDIALETRKQLWASEDSVEGACLAKTLNQNYLNGFITSTIFWNLITSYYNYLPFYGAGLMRASEPWSGNYVVESTIWATAHTTQFTSVGWKYLRHGAGVGKLNGGGSHVALISPDRKNITIIIETMSCGGSLQANRFSSNNTVIPQQILIDLKGSFAGITHLNAWYSRPRASDDALFLKKAPIILTKGQGQLDIGVDEVWTLTTINTGVKGSFPPPPASAEFPLPYSDDFESYKPGVEPYNLVPQAGSFETFKSTDANHSIVIRQTVLEDPLHWCPFTTDFPVAVIGNHSWADLYIECDVRIGNVNNTDGAFIAARVTQGGCQTFETEGVYFFIFPSTNTIKLSNDLAQTQVVFKGSFTGFKEWNKLSLAVYGQEATAMINGQTVIKQNITGTAKGGFAGLGTSSFGLADFDNLKIMNIDRGLKRMKQIKILKDTKLFFIADNL</sequence>
<keyword evidence="7" id="KW-0443">Lipid metabolism</keyword>
<feature type="domain" description="Glycosyl hydrolase family 59 central" evidence="15">
    <location>
        <begin position="339"/>
        <end position="453"/>
    </location>
</feature>
<dbReference type="InterPro" id="IPR013785">
    <property type="entry name" value="Aldolase_TIM"/>
</dbReference>
<evidence type="ECO:0000256" key="13">
    <source>
        <dbReference type="SAM" id="SignalP"/>
    </source>
</evidence>
<comment type="caution">
    <text evidence="17">The sequence shown here is derived from an EMBL/GenBank/DDBJ whole genome shotgun (WGS) entry which is preliminary data.</text>
</comment>
<keyword evidence="4" id="KW-0378">Hydrolase</keyword>
<dbReference type="Gene3D" id="3.20.20.70">
    <property type="entry name" value="Aldolase class I"/>
    <property type="match status" value="1"/>
</dbReference>
<keyword evidence="10" id="KW-0326">Glycosidase</keyword>
<evidence type="ECO:0000256" key="7">
    <source>
        <dbReference type="ARBA" id="ARBA00023098"/>
    </source>
</evidence>
<evidence type="ECO:0000256" key="5">
    <source>
        <dbReference type="ARBA" id="ARBA00022919"/>
    </source>
</evidence>
<dbReference type="InterPro" id="IPR001286">
    <property type="entry name" value="Glyco_hydro_59"/>
</dbReference>
<keyword evidence="3 13" id="KW-0732">Signal</keyword>
<evidence type="ECO:0000256" key="3">
    <source>
        <dbReference type="ARBA" id="ARBA00022729"/>
    </source>
</evidence>
<dbReference type="EC" id="3.2.1.46" evidence="2"/>
<evidence type="ECO:0000313" key="18">
    <source>
        <dbReference type="Proteomes" id="UP001347796"/>
    </source>
</evidence>
<keyword evidence="8" id="KW-1015">Disulfide bond</keyword>
<evidence type="ECO:0000256" key="8">
    <source>
        <dbReference type="ARBA" id="ARBA00023157"/>
    </source>
</evidence>
<dbReference type="SUPFAM" id="SSF51445">
    <property type="entry name" value="(Trans)glycosidases"/>
    <property type="match status" value="1"/>
</dbReference>
<dbReference type="InterPro" id="IPR049161">
    <property type="entry name" value="GH59_cat"/>
</dbReference>
<dbReference type="Pfam" id="PF21708">
    <property type="entry name" value="Glyco_hydro_59_C"/>
    <property type="match status" value="1"/>
</dbReference>
<keyword evidence="9" id="KW-0325">Glycoprotein</keyword>
<dbReference type="PANTHER" id="PTHR15172">
    <property type="entry name" value="GALACTOCEREBROSIDASE"/>
    <property type="match status" value="1"/>
</dbReference>
<evidence type="ECO:0000256" key="10">
    <source>
        <dbReference type="ARBA" id="ARBA00023295"/>
    </source>
</evidence>
<evidence type="ECO:0000256" key="1">
    <source>
        <dbReference type="ARBA" id="ARBA00005637"/>
    </source>
</evidence>
<protein>
    <recommendedName>
        <fullName evidence="2">galactosylceramidase</fullName>
        <ecNumber evidence="2">3.2.1.46</ecNumber>
    </recommendedName>
    <alternativeName>
        <fullName evidence="11">Galactosylceramidase</fullName>
    </alternativeName>
</protein>
<evidence type="ECO:0000259" key="14">
    <source>
        <dbReference type="Pfam" id="PF02057"/>
    </source>
</evidence>
<dbReference type="PRINTS" id="PR00850">
    <property type="entry name" value="GLHYDRLASE59"/>
</dbReference>
<dbReference type="GO" id="GO:0004336">
    <property type="term" value="F:galactosylceramidase activity"/>
    <property type="evidence" value="ECO:0007669"/>
    <property type="project" value="UniProtKB-EC"/>
</dbReference>
<dbReference type="InterPro" id="IPR017853">
    <property type="entry name" value="GH"/>
</dbReference>
<dbReference type="Pfam" id="PF17387">
    <property type="entry name" value="Glyco_hydro_59M"/>
    <property type="match status" value="1"/>
</dbReference>
<feature type="domain" description="Glycosyl hydrolase family 59 C-terminal lectin" evidence="16">
    <location>
        <begin position="490"/>
        <end position="662"/>
    </location>
</feature>
<evidence type="ECO:0000259" key="16">
    <source>
        <dbReference type="Pfam" id="PF21708"/>
    </source>
</evidence>
<dbReference type="PANTHER" id="PTHR15172:SF1">
    <property type="entry name" value="GALACTOCEREBROSIDASE"/>
    <property type="match status" value="1"/>
</dbReference>
<organism evidence="17 18">
    <name type="scientific">Patella caerulea</name>
    <name type="common">Rayed Mediterranean limpet</name>
    <dbReference type="NCBI Taxonomy" id="87958"/>
    <lineage>
        <taxon>Eukaryota</taxon>
        <taxon>Metazoa</taxon>
        <taxon>Spiralia</taxon>
        <taxon>Lophotrochozoa</taxon>
        <taxon>Mollusca</taxon>
        <taxon>Gastropoda</taxon>
        <taxon>Patellogastropoda</taxon>
        <taxon>Patelloidea</taxon>
        <taxon>Patellidae</taxon>
        <taxon>Patella</taxon>
    </lineage>
</organism>
<evidence type="ECO:0000256" key="12">
    <source>
        <dbReference type="PIRSR" id="PIRSR601286-50"/>
    </source>
</evidence>
<gene>
    <name evidence="17" type="ORF">SNE40_017841</name>
</gene>
<proteinExistence type="inferred from homology"/>
<dbReference type="Proteomes" id="UP001347796">
    <property type="component" value="Unassembled WGS sequence"/>
</dbReference>
<reference evidence="17 18" key="1">
    <citation type="submission" date="2024-01" db="EMBL/GenBank/DDBJ databases">
        <title>The genome of the rayed Mediterranean limpet Patella caerulea (Linnaeus, 1758).</title>
        <authorList>
            <person name="Anh-Thu Weber A."/>
            <person name="Halstead-Nussloch G."/>
        </authorList>
    </citation>
    <scope>NUCLEOTIDE SEQUENCE [LARGE SCALE GENOMIC DNA]</scope>
    <source>
        <strain evidence="17">AATW-2023a</strain>
        <tissue evidence="17">Whole specimen</tissue>
    </source>
</reference>
<evidence type="ECO:0000259" key="15">
    <source>
        <dbReference type="Pfam" id="PF17387"/>
    </source>
</evidence>